<dbReference type="OrthoDB" id="1430047at2"/>
<name>A0A1V6LTG9_9FLAO</name>
<evidence type="ECO:0000313" key="1">
    <source>
        <dbReference type="EMBL" id="OQD43409.1"/>
    </source>
</evidence>
<dbReference type="Proteomes" id="UP000191680">
    <property type="component" value="Unassembled WGS sequence"/>
</dbReference>
<keyword evidence="2" id="KW-1185">Reference proteome</keyword>
<protein>
    <recommendedName>
        <fullName evidence="3">DUF4249 domain-containing protein</fullName>
    </recommendedName>
</protein>
<comment type="caution">
    <text evidence="1">The sequence shown here is derived from an EMBL/GenBank/DDBJ whole genome shotgun (WGS) entry which is preliminary data.</text>
</comment>
<organism evidence="1 2">
    <name type="scientific">Croceivirga radicis</name>
    <dbReference type="NCBI Taxonomy" id="1929488"/>
    <lineage>
        <taxon>Bacteria</taxon>
        <taxon>Pseudomonadati</taxon>
        <taxon>Bacteroidota</taxon>
        <taxon>Flavobacteriia</taxon>
        <taxon>Flavobacteriales</taxon>
        <taxon>Flavobacteriaceae</taxon>
        <taxon>Croceivirga</taxon>
    </lineage>
</organism>
<dbReference type="EMBL" id="MTBC01000003">
    <property type="protein sequence ID" value="OQD43409.1"/>
    <property type="molecule type" value="Genomic_DNA"/>
</dbReference>
<evidence type="ECO:0000313" key="2">
    <source>
        <dbReference type="Proteomes" id="UP000191680"/>
    </source>
</evidence>
<gene>
    <name evidence="1" type="ORF">BUL40_06150</name>
</gene>
<dbReference type="AlphaFoldDB" id="A0A1V6LTG9"/>
<sequence length="272" mass="30297">MLVKKIARILILGVLFIACEDPIDVDLETSEPRLVVDAIIGYNFNDGEPVTAGEVKLTLTAPFFDQEVPAAENATVLLRDETTEETYPLQENEPGIFREGIPDLEFNRAYSLIITYNNETYTATTQLMRSGTIESVTQGDGFLIDEEEETEVIISFKDVVGERNYYLFAFGFNNFLVSDDEYYMDNGLTFSYYYEEVEPGDLLTITLLGIDKDFAAYTEQILTQSGENGGGGGFGVAPANVRGNLYNTTNPENYALGYFALSETDIALIRIE</sequence>
<dbReference type="Pfam" id="PF14054">
    <property type="entry name" value="DUF4249"/>
    <property type="match status" value="1"/>
</dbReference>
<dbReference type="RefSeq" id="WP_080318500.1">
    <property type="nucleotide sequence ID" value="NZ_MTBC01000003.1"/>
</dbReference>
<dbReference type="InterPro" id="IPR025345">
    <property type="entry name" value="DUF4249"/>
</dbReference>
<dbReference type="PROSITE" id="PS51257">
    <property type="entry name" value="PROKAR_LIPOPROTEIN"/>
    <property type="match status" value="1"/>
</dbReference>
<reference evidence="1 2" key="1">
    <citation type="submission" date="2016-12" db="EMBL/GenBank/DDBJ databases">
        <authorList>
            <person name="Song W.-J."/>
            <person name="Kurnit D.M."/>
        </authorList>
    </citation>
    <scope>NUCLEOTIDE SEQUENCE [LARGE SCALE GENOMIC DNA]</scope>
    <source>
        <strain evidence="1 2">HSG9</strain>
    </source>
</reference>
<proteinExistence type="predicted"/>
<accession>A0A1V6LTG9</accession>
<evidence type="ECO:0008006" key="3">
    <source>
        <dbReference type="Google" id="ProtNLM"/>
    </source>
</evidence>